<comment type="caution">
    <text evidence="3">The sequence shown here is derived from an EMBL/GenBank/DDBJ whole genome shotgun (WGS) entry which is preliminary data.</text>
</comment>
<feature type="signal peptide" evidence="1">
    <location>
        <begin position="1"/>
        <end position="25"/>
    </location>
</feature>
<keyword evidence="1" id="KW-0732">Signal</keyword>
<dbReference type="Proteomes" id="UP000811899">
    <property type="component" value="Unassembled WGS sequence"/>
</dbReference>
<feature type="chain" id="PRO_5043341243" evidence="1">
    <location>
        <begin position="26"/>
        <end position="134"/>
    </location>
</feature>
<organism evidence="3 4">
    <name type="scientific">Geoanaerobacter pelophilus</name>
    <dbReference type="NCBI Taxonomy" id="60036"/>
    <lineage>
        <taxon>Bacteria</taxon>
        <taxon>Pseudomonadati</taxon>
        <taxon>Thermodesulfobacteriota</taxon>
        <taxon>Desulfuromonadia</taxon>
        <taxon>Geobacterales</taxon>
        <taxon>Geobacteraceae</taxon>
        <taxon>Geoanaerobacter</taxon>
    </lineage>
</organism>
<accession>A0AAW4KY59</accession>
<feature type="domain" description="DUF2914" evidence="2">
    <location>
        <begin position="72"/>
        <end position="133"/>
    </location>
</feature>
<protein>
    <submittedName>
        <fullName evidence="3">DUF2914 domain-containing protein</fullName>
    </submittedName>
</protein>
<gene>
    <name evidence="3" type="ORF">KI809_03205</name>
</gene>
<evidence type="ECO:0000313" key="4">
    <source>
        <dbReference type="Proteomes" id="UP000811899"/>
    </source>
</evidence>
<evidence type="ECO:0000313" key="3">
    <source>
        <dbReference type="EMBL" id="MBT0663299.1"/>
    </source>
</evidence>
<dbReference type="EMBL" id="JAHCVJ010000001">
    <property type="protein sequence ID" value="MBT0663299.1"/>
    <property type="molecule type" value="Genomic_DNA"/>
</dbReference>
<dbReference type="RefSeq" id="WP_214170049.1">
    <property type="nucleotide sequence ID" value="NZ_JAHCVJ010000001.1"/>
</dbReference>
<keyword evidence="4" id="KW-1185">Reference proteome</keyword>
<dbReference type="AlphaFoldDB" id="A0AAW4KY59"/>
<dbReference type="Pfam" id="PF11141">
    <property type="entry name" value="DUF2914"/>
    <property type="match status" value="1"/>
</dbReference>
<dbReference type="InterPro" id="IPR022606">
    <property type="entry name" value="DUF2914"/>
</dbReference>
<evidence type="ECO:0000256" key="1">
    <source>
        <dbReference type="SAM" id="SignalP"/>
    </source>
</evidence>
<evidence type="ECO:0000259" key="2">
    <source>
        <dbReference type="Pfam" id="PF11141"/>
    </source>
</evidence>
<name>A0AAW4KY59_9BACT</name>
<reference evidence="3 4" key="1">
    <citation type="submission" date="2021-05" db="EMBL/GenBank/DDBJ databases">
        <title>The draft genome of Geobacter pelophilus DSM 12255.</title>
        <authorList>
            <person name="Xu Z."/>
            <person name="Masuda Y."/>
            <person name="Itoh H."/>
            <person name="Senoo K."/>
        </authorList>
    </citation>
    <scope>NUCLEOTIDE SEQUENCE [LARGE SCALE GENOMIC DNA]</scope>
    <source>
        <strain evidence="3 4">DSM 12255</strain>
    </source>
</reference>
<sequence length="134" mass="15160">MKKISLATMALVLPLLMLFQPDSEAATLKITEMAVTTKVVRGNPIDSVHRISSASVKQLFCFTRLVSDDEEETTIKHVWYRGNEKVGESELPVKGKKWRTYSSRVVEKGMAGDWRVDALDSDGKLLRTVKFRMN</sequence>
<proteinExistence type="predicted"/>